<keyword evidence="4" id="KW-0548">Nucleotidyltransferase</keyword>
<evidence type="ECO:0000256" key="2">
    <source>
        <dbReference type="ARBA" id="ARBA00017703"/>
    </source>
</evidence>
<dbReference type="eggNOG" id="COG1466">
    <property type="taxonomic scope" value="Bacteria"/>
</dbReference>
<keyword evidence="13" id="KW-1185">Reference proteome</keyword>
<dbReference type="STRING" id="1034943.BN59_02674"/>
<dbReference type="PANTHER" id="PTHR34388">
    <property type="entry name" value="DNA POLYMERASE III SUBUNIT DELTA"/>
    <property type="match status" value="1"/>
</dbReference>
<dbReference type="GO" id="GO:0006261">
    <property type="term" value="P:DNA-templated DNA replication"/>
    <property type="evidence" value="ECO:0007669"/>
    <property type="project" value="TreeGrafter"/>
</dbReference>
<evidence type="ECO:0000313" key="13">
    <source>
        <dbReference type="Proteomes" id="UP000044071"/>
    </source>
</evidence>
<name>A0A078L2L7_9GAMM</name>
<dbReference type="EC" id="2.7.7.7" evidence="1 9"/>
<dbReference type="RefSeq" id="WP_043874865.1">
    <property type="nucleotide sequence ID" value="NZ_CCVW01000003.1"/>
</dbReference>
<sequence length="342" mass="38855">MLIKQQALAVHLRQKQASAYILFGQDPYLLNEAAESIKLAWKETYASEMEQALLHLNAPSDWALAFEQANSYSLFATTVLLDLRYEKKTLETAGKDFLNKHLQDSAPSSLILLRAPNLTLKQLQNFSNHQNLHLVQAIPLQPTAMQHWIAEKLQKKTLTFVPEVPALIHLYTQGNMLACAQAIDKLELVAEPGTRLTTELVKEQLVDQCDFQLFELADACLSQQPDKVIQLLRHAYHSKAEPTLVLWILSQEIRIVLQLIELTTQQALPFNTACSQLKIWPQRAKLYQSIVKKIQAKTLLHLLQFCKTIDERIKSTQNNQIWLALEQVALSLCLTKQVGSFA</sequence>
<accession>A0A078L2L7</accession>
<dbReference type="InterPro" id="IPR027417">
    <property type="entry name" value="P-loop_NTPase"/>
</dbReference>
<evidence type="ECO:0000256" key="4">
    <source>
        <dbReference type="ARBA" id="ARBA00022695"/>
    </source>
</evidence>
<evidence type="ECO:0000313" key="12">
    <source>
        <dbReference type="EMBL" id="CDZ78364.1"/>
    </source>
</evidence>
<dbReference type="OrthoDB" id="9770982at2"/>
<dbReference type="PANTHER" id="PTHR34388:SF1">
    <property type="entry name" value="DNA POLYMERASE III SUBUNIT DELTA"/>
    <property type="match status" value="1"/>
</dbReference>
<dbReference type="InterPro" id="IPR048466">
    <property type="entry name" value="DNA_pol3_delta-like_C"/>
</dbReference>
<protein>
    <recommendedName>
        <fullName evidence="2 9">DNA polymerase III subunit delta</fullName>
        <ecNumber evidence="1 9">2.7.7.7</ecNumber>
    </recommendedName>
</protein>
<evidence type="ECO:0000259" key="10">
    <source>
        <dbReference type="Pfam" id="PF06144"/>
    </source>
</evidence>
<dbReference type="Proteomes" id="UP000044071">
    <property type="component" value="Unassembled WGS sequence"/>
</dbReference>
<evidence type="ECO:0000256" key="7">
    <source>
        <dbReference type="ARBA" id="ARBA00034754"/>
    </source>
</evidence>
<comment type="similarity">
    <text evidence="7">Belongs to the DNA polymerase HolA subunit family.</text>
</comment>
<dbReference type="SUPFAM" id="SSF48019">
    <property type="entry name" value="post-AAA+ oligomerization domain-like"/>
    <property type="match status" value="1"/>
</dbReference>
<dbReference type="InterPro" id="IPR008921">
    <property type="entry name" value="DNA_pol3_clamp-load_cplx_C"/>
</dbReference>
<dbReference type="GO" id="GO:0003677">
    <property type="term" value="F:DNA binding"/>
    <property type="evidence" value="ECO:0007669"/>
    <property type="project" value="InterPro"/>
</dbReference>
<dbReference type="Gene3D" id="3.40.50.300">
    <property type="entry name" value="P-loop containing nucleotide triphosphate hydrolases"/>
    <property type="match status" value="1"/>
</dbReference>
<dbReference type="InterPro" id="IPR010372">
    <property type="entry name" value="DNA_pol3_delta_N"/>
</dbReference>
<evidence type="ECO:0000256" key="6">
    <source>
        <dbReference type="ARBA" id="ARBA00022932"/>
    </source>
</evidence>
<gene>
    <name evidence="12" type="primary">holA</name>
    <name evidence="12" type="ORF">BN59_02674</name>
</gene>
<dbReference type="AlphaFoldDB" id="A0A078L2L7"/>
<reference evidence="12 13" key="1">
    <citation type="submission" date="2014-06" db="EMBL/GenBank/DDBJ databases">
        <authorList>
            <person name="Urmite Genomes Urmite Genomes"/>
        </authorList>
    </citation>
    <scope>NUCLEOTIDE SEQUENCE [LARGE SCALE GENOMIC DNA]</scope>
</reference>
<evidence type="ECO:0000256" key="1">
    <source>
        <dbReference type="ARBA" id="ARBA00012417"/>
    </source>
</evidence>
<evidence type="ECO:0000256" key="8">
    <source>
        <dbReference type="ARBA" id="ARBA00049244"/>
    </source>
</evidence>
<feature type="domain" description="DNA polymerase III delta subunit-like C-terminal" evidence="11">
    <location>
        <begin position="213"/>
        <end position="320"/>
    </location>
</feature>
<dbReference type="Pfam" id="PF21694">
    <property type="entry name" value="DNA_pol3_delta_C"/>
    <property type="match status" value="1"/>
</dbReference>
<evidence type="ECO:0000256" key="3">
    <source>
        <dbReference type="ARBA" id="ARBA00022679"/>
    </source>
</evidence>
<dbReference type="GO" id="GO:0003887">
    <property type="term" value="F:DNA-directed DNA polymerase activity"/>
    <property type="evidence" value="ECO:0007669"/>
    <property type="project" value="UniProtKB-UniRule"/>
</dbReference>
<dbReference type="Gene3D" id="1.10.8.60">
    <property type="match status" value="1"/>
</dbReference>
<organism evidence="12 13">
    <name type="scientific">Legionella massiliensis</name>
    <dbReference type="NCBI Taxonomy" id="1034943"/>
    <lineage>
        <taxon>Bacteria</taxon>
        <taxon>Pseudomonadati</taxon>
        <taxon>Pseudomonadota</taxon>
        <taxon>Gammaproteobacteria</taxon>
        <taxon>Legionellales</taxon>
        <taxon>Legionellaceae</taxon>
        <taxon>Legionella</taxon>
    </lineage>
</organism>
<dbReference type="NCBIfam" id="TIGR01128">
    <property type="entry name" value="holA"/>
    <property type="match status" value="1"/>
</dbReference>
<keyword evidence="5" id="KW-0235">DNA replication</keyword>
<feature type="domain" description="DNA polymerase III delta N-terminal" evidence="10">
    <location>
        <begin position="20"/>
        <end position="119"/>
    </location>
</feature>
<evidence type="ECO:0000259" key="11">
    <source>
        <dbReference type="Pfam" id="PF21694"/>
    </source>
</evidence>
<dbReference type="Gene3D" id="1.20.272.10">
    <property type="match status" value="1"/>
</dbReference>
<dbReference type="EMBL" id="CCSB01000003">
    <property type="protein sequence ID" value="CDZ78364.1"/>
    <property type="molecule type" value="Genomic_DNA"/>
</dbReference>
<evidence type="ECO:0000256" key="5">
    <source>
        <dbReference type="ARBA" id="ARBA00022705"/>
    </source>
</evidence>
<proteinExistence type="inferred from homology"/>
<evidence type="ECO:0000256" key="9">
    <source>
        <dbReference type="NCBIfam" id="TIGR01128"/>
    </source>
</evidence>
<keyword evidence="6" id="KW-0239">DNA-directed DNA polymerase</keyword>
<keyword evidence="3" id="KW-0808">Transferase</keyword>
<dbReference type="SUPFAM" id="SSF52540">
    <property type="entry name" value="P-loop containing nucleoside triphosphate hydrolases"/>
    <property type="match status" value="1"/>
</dbReference>
<comment type="catalytic activity">
    <reaction evidence="8">
        <text>DNA(n) + a 2'-deoxyribonucleoside 5'-triphosphate = DNA(n+1) + diphosphate</text>
        <dbReference type="Rhea" id="RHEA:22508"/>
        <dbReference type="Rhea" id="RHEA-COMP:17339"/>
        <dbReference type="Rhea" id="RHEA-COMP:17340"/>
        <dbReference type="ChEBI" id="CHEBI:33019"/>
        <dbReference type="ChEBI" id="CHEBI:61560"/>
        <dbReference type="ChEBI" id="CHEBI:173112"/>
        <dbReference type="EC" id="2.7.7.7"/>
    </reaction>
</comment>
<dbReference type="InterPro" id="IPR005790">
    <property type="entry name" value="DNA_polIII_delta"/>
</dbReference>
<dbReference type="GO" id="GO:0009360">
    <property type="term" value="C:DNA polymerase III complex"/>
    <property type="evidence" value="ECO:0007669"/>
    <property type="project" value="UniProtKB-UniRule"/>
</dbReference>
<dbReference type="Pfam" id="PF06144">
    <property type="entry name" value="DNA_pol3_delta"/>
    <property type="match status" value="1"/>
</dbReference>